<dbReference type="AlphaFoldDB" id="X1I2P6"/>
<dbReference type="PANTHER" id="PTHR36454:SF1">
    <property type="entry name" value="DUF1015 DOMAIN-CONTAINING PROTEIN"/>
    <property type="match status" value="1"/>
</dbReference>
<evidence type="ECO:0000313" key="1">
    <source>
        <dbReference type="EMBL" id="GAH76686.1"/>
    </source>
</evidence>
<proteinExistence type="predicted"/>
<gene>
    <name evidence="1" type="ORF">S03H2_64049</name>
</gene>
<dbReference type="Pfam" id="PF06245">
    <property type="entry name" value="DUF1015"/>
    <property type="match status" value="1"/>
</dbReference>
<accession>X1I2P6</accession>
<feature type="non-terminal residue" evidence="1">
    <location>
        <position position="66"/>
    </location>
</feature>
<comment type="caution">
    <text evidence="1">The sequence shown here is derived from an EMBL/GenBank/DDBJ whole genome shotgun (WGS) entry which is preliminary data.</text>
</comment>
<protein>
    <recommendedName>
        <fullName evidence="2">DUF1015 domain-containing protein</fullName>
    </recommendedName>
</protein>
<dbReference type="PANTHER" id="PTHR36454">
    <property type="entry name" value="LMO2823 PROTEIN"/>
    <property type="match status" value="1"/>
</dbReference>
<dbReference type="InterPro" id="IPR008323">
    <property type="entry name" value="UCP033563"/>
</dbReference>
<dbReference type="EMBL" id="BARU01041560">
    <property type="protein sequence ID" value="GAH76686.1"/>
    <property type="molecule type" value="Genomic_DNA"/>
</dbReference>
<sequence length="66" mass="7511">MKVKPFKAFRFNEKVVGDAGRCVAPPYDVISPAQQQMLYEKSEYNVVRIIKGKTDPADDSNQYTRA</sequence>
<reference evidence="1" key="1">
    <citation type="journal article" date="2014" name="Front. Microbiol.">
        <title>High frequency of phylogenetically diverse reductive dehalogenase-homologous genes in deep subseafloor sedimentary metagenomes.</title>
        <authorList>
            <person name="Kawai M."/>
            <person name="Futagami T."/>
            <person name="Toyoda A."/>
            <person name="Takaki Y."/>
            <person name="Nishi S."/>
            <person name="Hori S."/>
            <person name="Arai W."/>
            <person name="Tsubouchi T."/>
            <person name="Morono Y."/>
            <person name="Uchiyama I."/>
            <person name="Ito T."/>
            <person name="Fujiyama A."/>
            <person name="Inagaki F."/>
            <person name="Takami H."/>
        </authorList>
    </citation>
    <scope>NUCLEOTIDE SEQUENCE</scope>
    <source>
        <strain evidence="1">Expedition CK06-06</strain>
    </source>
</reference>
<evidence type="ECO:0008006" key="2">
    <source>
        <dbReference type="Google" id="ProtNLM"/>
    </source>
</evidence>
<organism evidence="1">
    <name type="scientific">marine sediment metagenome</name>
    <dbReference type="NCBI Taxonomy" id="412755"/>
    <lineage>
        <taxon>unclassified sequences</taxon>
        <taxon>metagenomes</taxon>
        <taxon>ecological metagenomes</taxon>
    </lineage>
</organism>
<name>X1I2P6_9ZZZZ</name>